<dbReference type="SUPFAM" id="SSF53335">
    <property type="entry name" value="S-adenosyl-L-methionine-dependent methyltransferases"/>
    <property type="match status" value="1"/>
</dbReference>
<dbReference type="Gene3D" id="6.20.50.110">
    <property type="entry name" value="Methyltransferase, zinc-binding domain"/>
    <property type="match status" value="1"/>
</dbReference>
<dbReference type="Proteomes" id="UP000298264">
    <property type="component" value="Unassembled WGS sequence"/>
</dbReference>
<dbReference type="InterPro" id="IPR038576">
    <property type="entry name" value="Methyltransf_Zn-bd_dom_put_sf"/>
</dbReference>
<evidence type="ECO:0000313" key="3">
    <source>
        <dbReference type="EMBL" id="TGN07971.1"/>
    </source>
</evidence>
<name>A0A4R9LP74_9LEPT</name>
<dbReference type="GO" id="GO:0008168">
    <property type="term" value="F:methyltransferase activity"/>
    <property type="evidence" value="ECO:0007669"/>
    <property type="project" value="UniProtKB-KW"/>
</dbReference>
<proteinExistence type="predicted"/>
<dbReference type="InterPro" id="IPR013691">
    <property type="entry name" value="MeTrfase_14"/>
</dbReference>
<dbReference type="Pfam" id="PF08484">
    <property type="entry name" value="Methyltransf_14"/>
    <property type="match status" value="1"/>
</dbReference>
<feature type="domain" description="Methyltransferase putative zinc binding" evidence="1">
    <location>
        <begin position="12"/>
        <end position="73"/>
    </location>
</feature>
<dbReference type="EMBL" id="RQHV01000061">
    <property type="protein sequence ID" value="TGN07971.1"/>
    <property type="molecule type" value="Genomic_DNA"/>
</dbReference>
<dbReference type="AlphaFoldDB" id="A0A4R9LP74"/>
<dbReference type="Pfam" id="PF08421">
    <property type="entry name" value="Methyltransf_13"/>
    <property type="match status" value="1"/>
</dbReference>
<keyword evidence="4" id="KW-1185">Reference proteome</keyword>
<organism evidence="3 4">
    <name type="scientific">Leptospira ilyithenensis</name>
    <dbReference type="NCBI Taxonomy" id="2484901"/>
    <lineage>
        <taxon>Bacteria</taxon>
        <taxon>Pseudomonadati</taxon>
        <taxon>Spirochaetota</taxon>
        <taxon>Spirochaetia</taxon>
        <taxon>Leptospirales</taxon>
        <taxon>Leptospiraceae</taxon>
        <taxon>Leptospira</taxon>
    </lineage>
</organism>
<dbReference type="OrthoDB" id="9815644at2"/>
<accession>A0A4R9LP74</accession>
<dbReference type="PANTHER" id="PTHR43861:SF5">
    <property type="entry name" value="BLL5978 PROTEIN"/>
    <property type="match status" value="1"/>
</dbReference>
<dbReference type="Gene3D" id="6.10.250.3100">
    <property type="match status" value="1"/>
</dbReference>
<evidence type="ECO:0000259" key="1">
    <source>
        <dbReference type="Pfam" id="PF08421"/>
    </source>
</evidence>
<feature type="domain" description="C-methyltransferase" evidence="2">
    <location>
        <begin position="252"/>
        <end position="409"/>
    </location>
</feature>
<keyword evidence="3" id="KW-0808">Transferase</keyword>
<reference evidence="3" key="1">
    <citation type="journal article" date="2019" name="PLoS Negl. Trop. Dis.">
        <title>Revisiting the worldwide diversity of Leptospira species in the environment.</title>
        <authorList>
            <person name="Vincent A.T."/>
            <person name="Schiettekatte O."/>
            <person name="Bourhy P."/>
            <person name="Veyrier F.J."/>
            <person name="Picardeau M."/>
        </authorList>
    </citation>
    <scope>NUCLEOTIDE SEQUENCE [LARGE SCALE GENOMIC DNA]</scope>
    <source>
        <strain evidence="3">201400974</strain>
    </source>
</reference>
<evidence type="ECO:0000313" key="4">
    <source>
        <dbReference type="Proteomes" id="UP000298264"/>
    </source>
</evidence>
<comment type="caution">
    <text evidence="3">The sequence shown here is derived from an EMBL/GenBank/DDBJ whole genome shotgun (WGS) entry which is preliminary data.</text>
</comment>
<dbReference type="GO" id="GO:0032259">
    <property type="term" value="P:methylation"/>
    <property type="evidence" value="ECO:0007669"/>
    <property type="project" value="UniProtKB-KW"/>
</dbReference>
<evidence type="ECO:0000259" key="2">
    <source>
        <dbReference type="Pfam" id="PF08484"/>
    </source>
</evidence>
<keyword evidence="3" id="KW-0489">Methyltransferase</keyword>
<dbReference type="PANTHER" id="PTHR43861">
    <property type="entry name" value="TRANS-ACONITATE 2-METHYLTRANSFERASE-RELATED"/>
    <property type="match status" value="1"/>
</dbReference>
<gene>
    <name evidence="3" type="ORF">EHS11_13615</name>
</gene>
<sequence>MMSDLVYKRKICRLCNSPDLVLALPLKASALADEFLPKEMLHKEQPTYPLDLFLCKKCGFSQLVDIVIPKAIYIDYMYETVSSLGLVEHFKRYAKEIVTELSLGKDDLVVDIGSNDGSLLRAFKSNGTKVLGVDPAREIAKKATESGIETLPDFFTLELAQKITQSHGKANVITANNIYANVDELEPLTLAIRELLADDGVFVFESFYTLEWIKNMVFDFMYHEHLSYFSVKPVQEFFDRLGMELVDVWPIPTKGGSIRCFIQKKNGKRKIKPSVEKYIADEKAFKLHDLETYKKFENEINIRKQAVLDYINPLLASGKTIAGFGASATTTTLMYHFELEGKITFIADDYKVKQNTFSPGHHIPVLPPEAIYEKNPDYIFIFAWRYTDPIVAKHQKFLDQGGKFIVPLPNLKIIEK</sequence>
<protein>
    <submittedName>
        <fullName evidence="3">Class I SAM-dependent methyltransferase</fullName>
    </submittedName>
</protein>
<dbReference type="Pfam" id="PF13489">
    <property type="entry name" value="Methyltransf_23"/>
    <property type="match status" value="1"/>
</dbReference>
<dbReference type="InterPro" id="IPR013630">
    <property type="entry name" value="Methyltransf_Zn-bd_dom_put"/>
</dbReference>
<dbReference type="Gene3D" id="3.40.50.150">
    <property type="entry name" value="Vaccinia Virus protein VP39"/>
    <property type="match status" value="1"/>
</dbReference>
<dbReference type="Gene3D" id="3.40.50.720">
    <property type="entry name" value="NAD(P)-binding Rossmann-like Domain"/>
    <property type="match status" value="1"/>
</dbReference>
<dbReference type="CDD" id="cd02440">
    <property type="entry name" value="AdoMet_MTases"/>
    <property type="match status" value="1"/>
</dbReference>
<dbReference type="InterPro" id="IPR029063">
    <property type="entry name" value="SAM-dependent_MTases_sf"/>
</dbReference>